<dbReference type="GO" id="GO:0005829">
    <property type="term" value="C:cytosol"/>
    <property type="evidence" value="ECO:0007669"/>
    <property type="project" value="TreeGrafter"/>
</dbReference>
<evidence type="ECO:0000256" key="2">
    <source>
        <dbReference type="ARBA" id="ARBA00023002"/>
    </source>
</evidence>
<dbReference type="InterPro" id="IPR003680">
    <property type="entry name" value="Flavodoxin_fold"/>
</dbReference>
<dbReference type="GO" id="GO:0003955">
    <property type="term" value="F:NAD(P)H dehydrogenase (quinone) activity"/>
    <property type="evidence" value="ECO:0007669"/>
    <property type="project" value="TreeGrafter"/>
</dbReference>
<dbReference type="Proteomes" id="UP001151071">
    <property type="component" value="Unassembled WGS sequence"/>
</dbReference>
<dbReference type="InterPro" id="IPR029039">
    <property type="entry name" value="Flavoprotein-like_sf"/>
</dbReference>
<dbReference type="EMBL" id="JAPYYP010000006">
    <property type="protein sequence ID" value="MDA5108239.1"/>
    <property type="molecule type" value="Genomic_DNA"/>
</dbReference>
<evidence type="ECO:0000259" key="3">
    <source>
        <dbReference type="Pfam" id="PF02525"/>
    </source>
</evidence>
<reference evidence="4" key="1">
    <citation type="submission" date="2022-12" db="EMBL/GenBank/DDBJ databases">
        <title>Draft genome sequence of the thermophilic strain Brevibacillus thermoruber HT42, isolated from Los Humeros, Puebla, Mexico, with biotechnological potential.</title>
        <authorList>
            <person name="Lara Sanchez J."/>
            <person name="Solis Palacios R."/>
            <person name="Bustos Baena A.S."/>
            <person name="Ruz Baez A.E."/>
            <person name="Espinosa Luna G."/>
            <person name="Oliart Ros R.M."/>
        </authorList>
    </citation>
    <scope>NUCLEOTIDE SEQUENCE</scope>
    <source>
        <strain evidence="4">HT42</strain>
    </source>
</reference>
<dbReference type="SUPFAM" id="SSF52218">
    <property type="entry name" value="Flavoproteins"/>
    <property type="match status" value="1"/>
</dbReference>
<accession>A0A9X3TPA3</accession>
<dbReference type="InterPro" id="IPR051545">
    <property type="entry name" value="NAD(P)H_dehydrogenase_qn"/>
</dbReference>
<evidence type="ECO:0000313" key="5">
    <source>
        <dbReference type="Proteomes" id="UP001151071"/>
    </source>
</evidence>
<proteinExistence type="inferred from homology"/>
<keyword evidence="5" id="KW-1185">Reference proteome</keyword>
<dbReference type="AlphaFoldDB" id="A0A9X3TPA3"/>
<comment type="caution">
    <text evidence="4">The sequence shown here is derived from an EMBL/GenBank/DDBJ whole genome shotgun (WGS) entry which is preliminary data.</text>
</comment>
<dbReference type="PANTHER" id="PTHR10204">
    <property type="entry name" value="NAD P H OXIDOREDUCTASE-RELATED"/>
    <property type="match status" value="1"/>
</dbReference>
<dbReference type="PANTHER" id="PTHR10204:SF34">
    <property type="entry name" value="NAD(P)H DEHYDROGENASE [QUINONE] 1 ISOFORM 1"/>
    <property type="match status" value="1"/>
</dbReference>
<evidence type="ECO:0000256" key="1">
    <source>
        <dbReference type="ARBA" id="ARBA00006252"/>
    </source>
</evidence>
<gene>
    <name evidence="4" type="ORF">O3V59_07690</name>
</gene>
<dbReference type="Gene3D" id="3.40.50.360">
    <property type="match status" value="1"/>
</dbReference>
<sequence>MNVLIVYAHPNPKSLNAAILKEVERGLQEAGHLYTVIDLYQDNFQPVLVYNDSIRRSDLKNDPETARYRELVRQADHLIFIYPVWWYGVPAILKGFFDRVFVSGFAYHYEGMVPKGLLNGKSAWVFYTIDSPGWYVRLVRRSVEWRVMRDAILAFCGIRKVKRFMFAGVKGSSQKRRQKWLASVYHQVRFGLRES</sequence>
<comment type="similarity">
    <text evidence="1">Belongs to the NAD(P)H dehydrogenase (quinone) family.</text>
</comment>
<name>A0A9X3TPA3_9BACL</name>
<dbReference type="Pfam" id="PF02525">
    <property type="entry name" value="Flavodoxin_2"/>
    <property type="match status" value="1"/>
</dbReference>
<keyword evidence="2" id="KW-0560">Oxidoreductase</keyword>
<organism evidence="4 5">
    <name type="scientific">Brevibacillus thermoruber</name>
    <dbReference type="NCBI Taxonomy" id="33942"/>
    <lineage>
        <taxon>Bacteria</taxon>
        <taxon>Bacillati</taxon>
        <taxon>Bacillota</taxon>
        <taxon>Bacilli</taxon>
        <taxon>Bacillales</taxon>
        <taxon>Paenibacillaceae</taxon>
        <taxon>Brevibacillus</taxon>
    </lineage>
</organism>
<evidence type="ECO:0000313" key="4">
    <source>
        <dbReference type="EMBL" id="MDA5108239.1"/>
    </source>
</evidence>
<feature type="domain" description="Flavodoxin-like fold" evidence="3">
    <location>
        <begin position="1"/>
        <end position="179"/>
    </location>
</feature>
<protein>
    <submittedName>
        <fullName evidence="4">NAD(P)H-dependent oxidoreductase</fullName>
    </submittedName>
</protein>
<dbReference type="RefSeq" id="WP_029100449.1">
    <property type="nucleotide sequence ID" value="NZ_JAPYYP010000006.1"/>
</dbReference>